<dbReference type="PANTHER" id="PTHR47926">
    <property type="entry name" value="PENTATRICOPEPTIDE REPEAT-CONTAINING PROTEIN"/>
    <property type="match status" value="1"/>
</dbReference>
<accession>A0AAN8ZRZ4</accession>
<dbReference type="GO" id="GO:0003723">
    <property type="term" value="F:RNA binding"/>
    <property type="evidence" value="ECO:0007669"/>
    <property type="project" value="InterPro"/>
</dbReference>
<dbReference type="Pfam" id="PF01535">
    <property type="entry name" value="PPR"/>
    <property type="match status" value="7"/>
</dbReference>
<dbReference type="InterPro" id="IPR046960">
    <property type="entry name" value="PPR_At4g14850-like_plant"/>
</dbReference>
<sequence length="437" mass="49221">MYVRAGDMNAALKVFDKMTLRTTVTWNSILSGYCKRPGQFEKAQRFFERIPEPDTVSYNTMLACYVLNFDIETTLNFFNKIPIKDVASWNTMISGFAQNGKMHKARELFLAIPERNSVSWSAMISGYVETGDLVSALKLFRVAPLKSVVAWTAMITGYMKYGNVELAEKLFEEMPVKNLVTWNAMVAGYVENCRAEDGLKLFKKLVEIEVMPNQSSFCSVLLACSNLSALALGRQVHSLVCKFPICDDTTVGTSLISMYCKCGELKDAKKLFIEMPRKDVVTWNAMISGLIIELERNIPTIKEWIIQYPVYSHGSPMDVHNKACENHTCFEIGDCCDYLKLPFMIEMRKTEHFKVQPLIHILSKSRGEIFADSGHRWHLGWSHQGELCCEGGCLKLEVKVSNNRNSVVACKVEGSIHMNSLDLAVTGSSCRNLGETV</sequence>
<keyword evidence="4" id="KW-1185">Reference proteome</keyword>
<protein>
    <submittedName>
        <fullName evidence="3">Pentatricopeptide repeat</fullName>
    </submittedName>
</protein>
<dbReference type="InterPro" id="IPR011990">
    <property type="entry name" value="TPR-like_helical_dom_sf"/>
</dbReference>
<reference evidence="3 4" key="1">
    <citation type="submission" date="2023-12" db="EMBL/GenBank/DDBJ databases">
        <title>A high-quality genome assembly for Dillenia turbinata (Dilleniales).</title>
        <authorList>
            <person name="Chanderbali A."/>
        </authorList>
    </citation>
    <scope>NUCLEOTIDE SEQUENCE [LARGE SCALE GENOMIC DNA]</scope>
    <source>
        <strain evidence="3">LSX21</strain>
        <tissue evidence="3">Leaf</tissue>
    </source>
</reference>
<dbReference type="Gene3D" id="1.25.40.10">
    <property type="entry name" value="Tetratricopeptide repeat domain"/>
    <property type="match status" value="4"/>
</dbReference>
<dbReference type="PANTHER" id="PTHR47926:SF410">
    <property type="entry name" value="(WILD MALAYSIAN BANANA) HYPOTHETICAL PROTEIN"/>
    <property type="match status" value="1"/>
</dbReference>
<feature type="repeat" description="PPR" evidence="2">
    <location>
        <begin position="147"/>
        <end position="181"/>
    </location>
</feature>
<dbReference type="AlphaFoldDB" id="A0AAN8ZRZ4"/>
<dbReference type="NCBIfam" id="TIGR00756">
    <property type="entry name" value="PPR"/>
    <property type="match status" value="5"/>
</dbReference>
<dbReference type="Pfam" id="PF13041">
    <property type="entry name" value="PPR_2"/>
    <property type="match status" value="1"/>
</dbReference>
<keyword evidence="1" id="KW-0677">Repeat</keyword>
<evidence type="ECO:0000313" key="3">
    <source>
        <dbReference type="EMBL" id="KAK6947522.1"/>
    </source>
</evidence>
<feature type="repeat" description="PPR" evidence="2">
    <location>
        <begin position="22"/>
        <end position="57"/>
    </location>
</feature>
<dbReference type="EMBL" id="JBAMMX010000001">
    <property type="protein sequence ID" value="KAK6947522.1"/>
    <property type="molecule type" value="Genomic_DNA"/>
</dbReference>
<dbReference type="InterPro" id="IPR002885">
    <property type="entry name" value="PPR_rpt"/>
</dbReference>
<organism evidence="3 4">
    <name type="scientific">Dillenia turbinata</name>
    <dbReference type="NCBI Taxonomy" id="194707"/>
    <lineage>
        <taxon>Eukaryota</taxon>
        <taxon>Viridiplantae</taxon>
        <taxon>Streptophyta</taxon>
        <taxon>Embryophyta</taxon>
        <taxon>Tracheophyta</taxon>
        <taxon>Spermatophyta</taxon>
        <taxon>Magnoliopsida</taxon>
        <taxon>eudicotyledons</taxon>
        <taxon>Gunneridae</taxon>
        <taxon>Pentapetalae</taxon>
        <taxon>Dilleniales</taxon>
        <taxon>Dilleniaceae</taxon>
        <taxon>Dillenia</taxon>
    </lineage>
</organism>
<dbReference type="Proteomes" id="UP001370490">
    <property type="component" value="Unassembled WGS sequence"/>
</dbReference>
<evidence type="ECO:0000256" key="1">
    <source>
        <dbReference type="ARBA" id="ARBA00022737"/>
    </source>
</evidence>
<dbReference type="FunFam" id="1.25.40.10:FF:001074">
    <property type="entry name" value="Pentatricopeptide repeat-containing protein, mitochondrial"/>
    <property type="match status" value="1"/>
</dbReference>
<name>A0AAN8ZRZ4_9MAGN</name>
<proteinExistence type="predicted"/>
<dbReference type="FunFam" id="1.25.40.10:FF:001531">
    <property type="entry name" value="Pentatricopeptide repeat-containing protein At4g16835, mitochondrial"/>
    <property type="match status" value="1"/>
</dbReference>
<feature type="repeat" description="PPR" evidence="2">
    <location>
        <begin position="85"/>
        <end position="119"/>
    </location>
</feature>
<feature type="repeat" description="PPR" evidence="2">
    <location>
        <begin position="248"/>
        <end position="282"/>
    </location>
</feature>
<evidence type="ECO:0000313" key="4">
    <source>
        <dbReference type="Proteomes" id="UP001370490"/>
    </source>
</evidence>
<comment type="caution">
    <text evidence="3">The sequence shown here is derived from an EMBL/GenBank/DDBJ whole genome shotgun (WGS) entry which is preliminary data.</text>
</comment>
<gene>
    <name evidence="3" type="ORF">RJ641_000995</name>
</gene>
<dbReference type="PROSITE" id="PS51375">
    <property type="entry name" value="PPR"/>
    <property type="match status" value="4"/>
</dbReference>
<dbReference type="GO" id="GO:0009451">
    <property type="term" value="P:RNA modification"/>
    <property type="evidence" value="ECO:0007669"/>
    <property type="project" value="InterPro"/>
</dbReference>
<evidence type="ECO:0000256" key="2">
    <source>
        <dbReference type="PROSITE-ProRule" id="PRU00708"/>
    </source>
</evidence>